<evidence type="ECO:0000256" key="4">
    <source>
        <dbReference type="ARBA" id="ARBA00022692"/>
    </source>
</evidence>
<dbReference type="InterPro" id="IPR018764">
    <property type="entry name" value="RskA_C"/>
</dbReference>
<keyword evidence="16" id="KW-1185">Reference proteome</keyword>
<evidence type="ECO:0000256" key="12">
    <source>
        <dbReference type="SAM" id="Phobius"/>
    </source>
</evidence>
<evidence type="ECO:0000256" key="9">
    <source>
        <dbReference type="ARBA" id="ARBA00029829"/>
    </source>
</evidence>
<dbReference type="Proteomes" id="UP001185069">
    <property type="component" value="Unassembled WGS sequence"/>
</dbReference>
<sequence length="300" mass="30657">MSENFAEDIRSDLASGHVLELAELYALNALSDQERAEVDHFLASSAASVQAEFADRLRLARETIATAYGSVEAEPPSSLFDRISAQISAGSVPQALAEPSVAASVATEAARREAPDTETRRTGPAGEFPVPNVPDDLAARRAAKSDAADGKRRPVRAWLIASAAAAAVVVAAALGVNGIIAAQNSPTNQVISASDVKVSTVQVQGGGDAKISVSAEKDSAVVQMSGVPAPSAGKTYQLWLLPQAGSAPISVGLMGSSTELDQPALVTGIKGAQAVAITVEPAGGSEKPTSLPVMFSKFDA</sequence>
<accession>A0ABU1J8B3</accession>
<feature type="transmembrane region" description="Helical" evidence="12">
    <location>
        <begin position="157"/>
        <end position="180"/>
    </location>
</feature>
<comment type="subcellular location">
    <subcellularLocation>
        <location evidence="2">Cell membrane</location>
    </subcellularLocation>
    <subcellularLocation>
        <location evidence="1">Membrane</location>
        <topology evidence="1">Single-pass membrane protein</topology>
    </subcellularLocation>
</comment>
<feature type="compositionally biased region" description="Basic and acidic residues" evidence="11">
    <location>
        <begin position="109"/>
        <end position="121"/>
    </location>
</feature>
<evidence type="ECO:0000256" key="8">
    <source>
        <dbReference type="ARBA" id="ARBA00023163"/>
    </source>
</evidence>
<dbReference type="PANTHER" id="PTHR37461">
    <property type="entry name" value="ANTI-SIGMA-K FACTOR RSKA"/>
    <property type="match status" value="1"/>
</dbReference>
<keyword evidence="3" id="KW-1003">Cell membrane</keyword>
<dbReference type="InterPro" id="IPR051474">
    <property type="entry name" value="Anti-sigma-K/W_factor"/>
</dbReference>
<evidence type="ECO:0000313" key="16">
    <source>
        <dbReference type="Proteomes" id="UP001185069"/>
    </source>
</evidence>
<feature type="domain" description="Anti-sigma K factor RskA C-terminal" evidence="13">
    <location>
        <begin position="163"/>
        <end position="292"/>
    </location>
</feature>
<evidence type="ECO:0000256" key="5">
    <source>
        <dbReference type="ARBA" id="ARBA00022989"/>
    </source>
</evidence>
<evidence type="ECO:0000313" key="15">
    <source>
        <dbReference type="EMBL" id="MDR6268672.1"/>
    </source>
</evidence>
<evidence type="ECO:0000256" key="11">
    <source>
        <dbReference type="SAM" id="MobiDB-lite"/>
    </source>
</evidence>
<dbReference type="InterPro" id="IPR053877">
    <property type="entry name" value="RskA_N"/>
</dbReference>
<name>A0ABU1J8B3_9MICC</name>
<dbReference type="Pfam" id="PF10099">
    <property type="entry name" value="RskA_C"/>
    <property type="match status" value="1"/>
</dbReference>
<dbReference type="EMBL" id="JAVDQF010000001">
    <property type="protein sequence ID" value="MDR6268672.1"/>
    <property type="molecule type" value="Genomic_DNA"/>
</dbReference>
<keyword evidence="8" id="KW-0804">Transcription</keyword>
<comment type="caution">
    <text evidence="15">The sequence shown here is derived from an EMBL/GenBank/DDBJ whole genome shotgun (WGS) entry which is preliminary data.</text>
</comment>
<protein>
    <recommendedName>
        <fullName evidence="10">Regulator of SigK</fullName>
    </recommendedName>
    <alternativeName>
        <fullName evidence="9">Sigma-K anti-sigma factor RskA</fullName>
    </alternativeName>
</protein>
<keyword evidence="4 12" id="KW-0812">Transmembrane</keyword>
<evidence type="ECO:0000256" key="6">
    <source>
        <dbReference type="ARBA" id="ARBA00023015"/>
    </source>
</evidence>
<dbReference type="PANTHER" id="PTHR37461:SF1">
    <property type="entry name" value="ANTI-SIGMA-K FACTOR RSKA"/>
    <property type="match status" value="1"/>
</dbReference>
<feature type="compositionally biased region" description="Basic and acidic residues" evidence="11">
    <location>
        <begin position="137"/>
        <end position="148"/>
    </location>
</feature>
<dbReference type="Gene3D" id="1.10.10.1320">
    <property type="entry name" value="Anti-sigma factor, zinc-finger domain"/>
    <property type="match status" value="1"/>
</dbReference>
<keyword evidence="6" id="KW-0805">Transcription regulation</keyword>
<evidence type="ECO:0000256" key="2">
    <source>
        <dbReference type="ARBA" id="ARBA00004236"/>
    </source>
</evidence>
<evidence type="ECO:0000256" key="7">
    <source>
        <dbReference type="ARBA" id="ARBA00023136"/>
    </source>
</evidence>
<keyword evidence="7 12" id="KW-0472">Membrane</keyword>
<feature type="region of interest" description="Disordered" evidence="11">
    <location>
        <begin position="106"/>
        <end position="148"/>
    </location>
</feature>
<dbReference type="InterPro" id="IPR041916">
    <property type="entry name" value="Anti_sigma_zinc_sf"/>
</dbReference>
<dbReference type="Pfam" id="PF22618">
    <property type="entry name" value="RskA_N"/>
    <property type="match status" value="1"/>
</dbReference>
<gene>
    <name evidence="15" type="ORF">JOE69_000910</name>
</gene>
<organism evidence="15 16">
    <name type="scientific">Arthrobacter russicus</name>
    <dbReference type="NCBI Taxonomy" id="172040"/>
    <lineage>
        <taxon>Bacteria</taxon>
        <taxon>Bacillati</taxon>
        <taxon>Actinomycetota</taxon>
        <taxon>Actinomycetes</taxon>
        <taxon>Micrococcales</taxon>
        <taxon>Micrococcaceae</taxon>
        <taxon>Arthrobacter</taxon>
    </lineage>
</organism>
<evidence type="ECO:0000259" key="14">
    <source>
        <dbReference type="Pfam" id="PF22618"/>
    </source>
</evidence>
<reference evidence="15 16" key="1">
    <citation type="submission" date="2023-07" db="EMBL/GenBank/DDBJ databases">
        <title>Sequencing the genomes of 1000 actinobacteria strains.</title>
        <authorList>
            <person name="Klenk H.-P."/>
        </authorList>
    </citation>
    <scope>NUCLEOTIDE SEQUENCE [LARGE SCALE GENOMIC DNA]</scope>
    <source>
        <strain evidence="15 16">DSM 14555</strain>
    </source>
</reference>
<evidence type="ECO:0000256" key="10">
    <source>
        <dbReference type="ARBA" id="ARBA00030803"/>
    </source>
</evidence>
<evidence type="ECO:0000256" key="1">
    <source>
        <dbReference type="ARBA" id="ARBA00004167"/>
    </source>
</evidence>
<keyword evidence="5 12" id="KW-1133">Transmembrane helix</keyword>
<proteinExistence type="predicted"/>
<evidence type="ECO:0000256" key="3">
    <source>
        <dbReference type="ARBA" id="ARBA00022475"/>
    </source>
</evidence>
<feature type="domain" description="Anti-sigma-K factor RskA N-terminal" evidence="14">
    <location>
        <begin position="18"/>
        <end position="65"/>
    </location>
</feature>
<evidence type="ECO:0000259" key="13">
    <source>
        <dbReference type="Pfam" id="PF10099"/>
    </source>
</evidence>
<dbReference type="RefSeq" id="WP_309796464.1">
    <property type="nucleotide sequence ID" value="NZ_BAAAHY010000006.1"/>
</dbReference>